<name>A0ABR1J603_9AGAR</name>
<sequence>MLHSDPTLTRSTRRNSLSDKEYFNTDNEKMEIELDSDINLGSLSLKAVLLTKERSSPSSIIAGLTEEALQAVQSHTVAVGNEKSFKL</sequence>
<protein>
    <submittedName>
        <fullName evidence="2">Uncharacterized protein</fullName>
    </submittedName>
</protein>
<dbReference type="EMBL" id="JBANRG010000036">
    <property type="protein sequence ID" value="KAK7449225.1"/>
    <property type="molecule type" value="Genomic_DNA"/>
</dbReference>
<evidence type="ECO:0000313" key="3">
    <source>
        <dbReference type="Proteomes" id="UP001498398"/>
    </source>
</evidence>
<evidence type="ECO:0000256" key="1">
    <source>
        <dbReference type="SAM" id="MobiDB-lite"/>
    </source>
</evidence>
<organism evidence="2 3">
    <name type="scientific">Marasmiellus scandens</name>
    <dbReference type="NCBI Taxonomy" id="2682957"/>
    <lineage>
        <taxon>Eukaryota</taxon>
        <taxon>Fungi</taxon>
        <taxon>Dikarya</taxon>
        <taxon>Basidiomycota</taxon>
        <taxon>Agaricomycotina</taxon>
        <taxon>Agaricomycetes</taxon>
        <taxon>Agaricomycetidae</taxon>
        <taxon>Agaricales</taxon>
        <taxon>Marasmiineae</taxon>
        <taxon>Omphalotaceae</taxon>
        <taxon>Marasmiellus</taxon>
    </lineage>
</organism>
<feature type="region of interest" description="Disordered" evidence="1">
    <location>
        <begin position="1"/>
        <end position="22"/>
    </location>
</feature>
<gene>
    <name evidence="2" type="ORF">VKT23_013370</name>
</gene>
<accession>A0ABR1J603</accession>
<proteinExistence type="predicted"/>
<feature type="compositionally biased region" description="Polar residues" evidence="1">
    <location>
        <begin position="1"/>
        <end position="10"/>
    </location>
</feature>
<reference evidence="2 3" key="1">
    <citation type="submission" date="2024-01" db="EMBL/GenBank/DDBJ databases">
        <title>A draft genome for the cacao thread blight pathogen Marasmiellus scandens.</title>
        <authorList>
            <person name="Baruah I.K."/>
            <person name="Leung J."/>
            <person name="Bukari Y."/>
            <person name="Amoako-Attah I."/>
            <person name="Meinhardt L.W."/>
            <person name="Bailey B.A."/>
            <person name="Cohen S.P."/>
        </authorList>
    </citation>
    <scope>NUCLEOTIDE SEQUENCE [LARGE SCALE GENOMIC DNA]</scope>
    <source>
        <strain evidence="2 3">GH-19</strain>
    </source>
</reference>
<evidence type="ECO:0000313" key="2">
    <source>
        <dbReference type="EMBL" id="KAK7449225.1"/>
    </source>
</evidence>
<comment type="caution">
    <text evidence="2">The sequence shown here is derived from an EMBL/GenBank/DDBJ whole genome shotgun (WGS) entry which is preliminary data.</text>
</comment>
<dbReference type="Proteomes" id="UP001498398">
    <property type="component" value="Unassembled WGS sequence"/>
</dbReference>
<keyword evidence="3" id="KW-1185">Reference proteome</keyword>